<feature type="region of interest" description="Disordered" evidence="1">
    <location>
        <begin position="1"/>
        <end position="67"/>
    </location>
</feature>
<accession>A0A3P6T7S1</accession>
<feature type="compositionally biased region" description="Acidic residues" evidence="1">
    <location>
        <begin position="38"/>
        <end position="61"/>
    </location>
</feature>
<dbReference type="EMBL" id="UYRV01026469">
    <property type="protein sequence ID" value="VDK79329.1"/>
    <property type="molecule type" value="Genomic_DNA"/>
</dbReference>
<dbReference type="Proteomes" id="UP000271889">
    <property type="component" value="Unassembled WGS sequence"/>
</dbReference>
<sequence length="81" mass="8717">MSPPKEEPMSEEEPNDPIDSAEPTTVEEDVQNMAEDPASPEDDNAVESTETEYPPEAETAEESMTSSAVLISLTTIALTFA</sequence>
<feature type="non-terminal residue" evidence="2">
    <location>
        <position position="81"/>
    </location>
</feature>
<evidence type="ECO:0000313" key="3">
    <source>
        <dbReference type="Proteomes" id="UP000271889"/>
    </source>
</evidence>
<protein>
    <submittedName>
        <fullName evidence="2">Uncharacterized protein</fullName>
    </submittedName>
</protein>
<reference evidence="2 3" key="1">
    <citation type="submission" date="2018-11" db="EMBL/GenBank/DDBJ databases">
        <authorList>
            <consortium name="Pathogen Informatics"/>
        </authorList>
    </citation>
    <scope>NUCLEOTIDE SEQUENCE [LARGE SCALE GENOMIC DNA]</scope>
</reference>
<evidence type="ECO:0000256" key="1">
    <source>
        <dbReference type="SAM" id="MobiDB-lite"/>
    </source>
</evidence>
<organism evidence="2 3">
    <name type="scientific">Cylicostephanus goldi</name>
    <name type="common">Nematode worm</name>
    <dbReference type="NCBI Taxonomy" id="71465"/>
    <lineage>
        <taxon>Eukaryota</taxon>
        <taxon>Metazoa</taxon>
        <taxon>Ecdysozoa</taxon>
        <taxon>Nematoda</taxon>
        <taxon>Chromadorea</taxon>
        <taxon>Rhabditida</taxon>
        <taxon>Rhabditina</taxon>
        <taxon>Rhabditomorpha</taxon>
        <taxon>Strongyloidea</taxon>
        <taxon>Strongylidae</taxon>
        <taxon>Cylicostephanus</taxon>
    </lineage>
</organism>
<gene>
    <name evidence="2" type="ORF">CGOC_LOCUS7565</name>
</gene>
<proteinExistence type="predicted"/>
<evidence type="ECO:0000313" key="2">
    <source>
        <dbReference type="EMBL" id="VDK79329.1"/>
    </source>
</evidence>
<dbReference type="AlphaFoldDB" id="A0A3P6T7S1"/>
<name>A0A3P6T7S1_CYLGO</name>
<keyword evidence="3" id="KW-1185">Reference proteome</keyword>